<evidence type="ECO:0000313" key="2">
    <source>
        <dbReference type="EMBL" id="CAG8981818.1"/>
    </source>
</evidence>
<reference evidence="2" key="1">
    <citation type="submission" date="2021-07" db="EMBL/GenBank/DDBJ databases">
        <authorList>
            <person name="Durling M."/>
        </authorList>
    </citation>
    <scope>NUCLEOTIDE SEQUENCE</scope>
</reference>
<gene>
    <name evidence="2" type="ORF">HYALB_00013847</name>
</gene>
<evidence type="ECO:0000313" key="3">
    <source>
        <dbReference type="Proteomes" id="UP000701801"/>
    </source>
</evidence>
<organism evidence="2 3">
    <name type="scientific">Hymenoscyphus albidus</name>
    <dbReference type="NCBI Taxonomy" id="595503"/>
    <lineage>
        <taxon>Eukaryota</taxon>
        <taxon>Fungi</taxon>
        <taxon>Dikarya</taxon>
        <taxon>Ascomycota</taxon>
        <taxon>Pezizomycotina</taxon>
        <taxon>Leotiomycetes</taxon>
        <taxon>Helotiales</taxon>
        <taxon>Helotiaceae</taxon>
        <taxon>Hymenoscyphus</taxon>
    </lineage>
</organism>
<keyword evidence="3" id="KW-1185">Reference proteome</keyword>
<accession>A0A9N9LVU2</accession>
<dbReference type="AlphaFoldDB" id="A0A9N9LVU2"/>
<proteinExistence type="predicted"/>
<feature type="region of interest" description="Disordered" evidence="1">
    <location>
        <begin position="19"/>
        <end position="40"/>
    </location>
</feature>
<dbReference type="OrthoDB" id="10283748at2759"/>
<evidence type="ECO:0000256" key="1">
    <source>
        <dbReference type="SAM" id="MobiDB-lite"/>
    </source>
</evidence>
<sequence length="290" mass="33442">MGRLSGFQTFLGWGLEAATSFSDGDNTKSELDESYSDWDSSTTVEKSQSSEFLRSSRGFHISHWPETGNLPAERTAFPGVDTQSQLKGNIEWFEDVRNFRGSGSRTEGNAETFMWQLEWKMVDFPDSQARARIWIKNSPRLTLNPAAPTFVPSGTSNLHEVLPLFGEQDSLHQHQQYYPWQNQTSSHPRFRAFSSQRATKDESFSHHDGYMTSLEYLPGMGWPPLQPLRIPKHRKKRYPASHGRVCRQLIPRNQLEGLRISCEQIFSAEYHRKGRYYSEESDKEQAKEDL</sequence>
<name>A0A9N9LVU2_9HELO</name>
<dbReference type="Proteomes" id="UP000701801">
    <property type="component" value="Unassembled WGS sequence"/>
</dbReference>
<dbReference type="EMBL" id="CAJVRM010000519">
    <property type="protein sequence ID" value="CAG8981818.1"/>
    <property type="molecule type" value="Genomic_DNA"/>
</dbReference>
<comment type="caution">
    <text evidence="2">The sequence shown here is derived from an EMBL/GenBank/DDBJ whole genome shotgun (WGS) entry which is preliminary data.</text>
</comment>
<protein>
    <submittedName>
        <fullName evidence="2">Uncharacterized protein</fullName>
    </submittedName>
</protein>